<evidence type="ECO:0000256" key="1">
    <source>
        <dbReference type="ARBA" id="ARBA00003535"/>
    </source>
</evidence>
<sequence>MIKTKFTEMFGIEKPIVQGGMQHLGIADFASLVSNAGGMGTMNITCYPGIDEFHEDIIKMKELTDKPFIVNISLVPDLTKGEEIFQYIDVCAREQVAAIEFAGASPVEFMPACKEAGIRIIHKSPNAKVAASMARKGADVITIAGYEVAGHPSLDGIGTFVIANKAAAVCGEYGVPVLAAGGVADGKGLAAALALGAQGVVMGTRFVATKECPISDNHKQWLLEHTEKDTVLVQKSIHNAARVANNLAAKLTLEMEARGTTLQELMTVISGKLSRQCYKNGNIDGGIYALGPAMGLIRDIKTVQELMDGMVDEAEAVINGLRSGIC</sequence>
<dbReference type="InterPro" id="IPR004136">
    <property type="entry name" value="NMO"/>
</dbReference>
<organism evidence="6 7">
    <name type="scientific">[Clostridium] citroniae WAL-19142</name>
    <dbReference type="NCBI Taxonomy" id="742734"/>
    <lineage>
        <taxon>Bacteria</taxon>
        <taxon>Bacillati</taxon>
        <taxon>Bacillota</taxon>
        <taxon>Clostridia</taxon>
        <taxon>Lachnospirales</taxon>
        <taxon>Lachnospiraceae</taxon>
        <taxon>Enterocloster</taxon>
    </lineage>
</organism>
<keyword evidence="4" id="KW-0288">FMN</keyword>
<dbReference type="OrthoDB" id="9778912at2"/>
<dbReference type="EMBL" id="ADLK01000078">
    <property type="protein sequence ID" value="KMW08798.1"/>
    <property type="molecule type" value="Genomic_DNA"/>
</dbReference>
<dbReference type="RefSeq" id="WP_048929175.1">
    <property type="nucleotide sequence ID" value="NZ_KQ235875.1"/>
</dbReference>
<dbReference type="SUPFAM" id="SSF51412">
    <property type="entry name" value="Inosine monophosphate dehydrogenase (IMPDH)"/>
    <property type="match status" value="1"/>
</dbReference>
<dbReference type="CDD" id="cd04730">
    <property type="entry name" value="NPD_like"/>
    <property type="match status" value="1"/>
</dbReference>
<dbReference type="Gene3D" id="3.20.20.70">
    <property type="entry name" value="Aldolase class I"/>
    <property type="match status" value="1"/>
</dbReference>
<dbReference type="Proteomes" id="UP000037392">
    <property type="component" value="Unassembled WGS sequence"/>
</dbReference>
<evidence type="ECO:0000313" key="7">
    <source>
        <dbReference type="Proteomes" id="UP000037392"/>
    </source>
</evidence>
<name>A0A0J9B6P8_9FIRM</name>
<dbReference type="PANTHER" id="PTHR32332:SF20">
    <property type="entry name" value="2-NITROPROPANE DIOXYGENASE-LIKE PROTEIN"/>
    <property type="match status" value="1"/>
</dbReference>
<evidence type="ECO:0000256" key="4">
    <source>
        <dbReference type="ARBA" id="ARBA00022643"/>
    </source>
</evidence>
<comment type="caution">
    <text evidence="6">The sequence shown here is derived from an EMBL/GenBank/DDBJ whole genome shotgun (WGS) entry which is preliminary data.</text>
</comment>
<dbReference type="GO" id="GO:0018580">
    <property type="term" value="F:nitronate monooxygenase activity"/>
    <property type="evidence" value="ECO:0007669"/>
    <property type="project" value="InterPro"/>
</dbReference>
<reference evidence="6 7" key="1">
    <citation type="submission" date="2011-04" db="EMBL/GenBank/DDBJ databases">
        <title>The Genome Sequence of Clostridium citroniae WAL-19142.</title>
        <authorList>
            <consortium name="The Broad Institute Genome Sequencing Platform"/>
            <person name="Earl A."/>
            <person name="Ward D."/>
            <person name="Feldgarden M."/>
            <person name="Gevers D."/>
            <person name="Warren Y.A."/>
            <person name="Tyrrell K.L."/>
            <person name="Citron D.M."/>
            <person name="Goldstein E.J."/>
            <person name="Daigneault M."/>
            <person name="Allen-Vercoe E."/>
            <person name="Young S.K."/>
            <person name="Zeng Q."/>
            <person name="Gargeya S."/>
            <person name="Fitzgerald M."/>
            <person name="Haas B."/>
            <person name="Abouelleil A."/>
            <person name="Alvarado L."/>
            <person name="Arachchi H.M."/>
            <person name="Berlin A."/>
            <person name="Brown A."/>
            <person name="Chapman S.B."/>
            <person name="Chen Z."/>
            <person name="Dunbar C."/>
            <person name="Freedman E."/>
            <person name="Gearin G."/>
            <person name="Gellesch M."/>
            <person name="Goldberg J."/>
            <person name="Griggs A."/>
            <person name="Gujja S."/>
            <person name="Heilman E.R."/>
            <person name="Heiman D."/>
            <person name="Howarth C."/>
            <person name="Larson L."/>
            <person name="Lui A."/>
            <person name="MacDonald P.J."/>
            <person name="Mehta T."/>
            <person name="Montmayeur A."/>
            <person name="Murphy C."/>
            <person name="Neiman D."/>
            <person name="Pearson M."/>
            <person name="Priest M."/>
            <person name="Roberts A."/>
            <person name="Saif S."/>
            <person name="Shea T."/>
            <person name="Shenoy N."/>
            <person name="Sisk P."/>
            <person name="Stolte C."/>
            <person name="Sykes S."/>
            <person name="White J."/>
            <person name="Yandava C."/>
            <person name="Wortman J."/>
            <person name="Nusbaum C."/>
            <person name="Birren B."/>
        </authorList>
    </citation>
    <scope>NUCLEOTIDE SEQUENCE [LARGE SCALE GENOMIC DNA]</scope>
    <source>
        <strain evidence="6 7">WAL-19142</strain>
    </source>
</reference>
<evidence type="ECO:0000256" key="5">
    <source>
        <dbReference type="ARBA" id="ARBA00023002"/>
    </source>
</evidence>
<comment type="function">
    <text evidence="1">Nitronate monooxygenase that uses molecular oxygen to catalyze the oxidative denitrification of alkyl nitronates. Acts on propionate 3-nitronate (P3N), the presumed physiological substrate. Probably functions in the detoxification of P3N, a metabolic poison produced by plants and fungi as a defense mechanism.</text>
</comment>
<dbReference type="Pfam" id="PF03060">
    <property type="entry name" value="NMO"/>
    <property type="match status" value="1"/>
</dbReference>
<protein>
    <recommendedName>
        <fullName evidence="2">Probable nitronate monooxygenase</fullName>
    </recommendedName>
</protein>
<gene>
    <name evidence="6" type="ORF">HMPREF9470_00695</name>
</gene>
<dbReference type="PANTHER" id="PTHR32332">
    <property type="entry name" value="2-NITROPROPANE DIOXYGENASE"/>
    <property type="match status" value="1"/>
</dbReference>
<keyword evidence="3" id="KW-0285">Flavoprotein</keyword>
<evidence type="ECO:0000256" key="2">
    <source>
        <dbReference type="ARBA" id="ARBA00013457"/>
    </source>
</evidence>
<evidence type="ECO:0000313" key="6">
    <source>
        <dbReference type="EMBL" id="KMW08798.1"/>
    </source>
</evidence>
<keyword evidence="5" id="KW-0560">Oxidoreductase</keyword>
<dbReference type="PATRIC" id="fig|742734.4.peg.741"/>
<proteinExistence type="predicted"/>
<dbReference type="AlphaFoldDB" id="A0A0J9B6P8"/>
<evidence type="ECO:0000256" key="3">
    <source>
        <dbReference type="ARBA" id="ARBA00022630"/>
    </source>
</evidence>
<dbReference type="GeneID" id="93165452"/>
<dbReference type="InterPro" id="IPR013785">
    <property type="entry name" value="Aldolase_TIM"/>
</dbReference>
<accession>A0A0J9B6P8</accession>